<accession>A0A385UKI9</accession>
<protein>
    <submittedName>
        <fullName evidence="1">Uncharacterized protein</fullName>
    </submittedName>
</protein>
<reference evidence="1 2" key="1">
    <citation type="submission" date="2018-08" db="EMBL/GenBank/DDBJ databases">
        <authorList>
            <person name="Hogarty M.P."/>
            <person name="Sinkre R.A."/>
            <person name="Rubiano R."/>
            <person name="Harback M.R."/>
            <person name="Shaffer C.D."/>
            <person name="Weston-Hafer K.A."/>
            <person name="Russell D.A."/>
            <person name="Pope W.H."/>
            <person name="Jacobs-Sera D."/>
            <person name="Hendrix R.W."/>
            <person name="Hatfull G.F."/>
        </authorList>
    </citation>
    <scope>NUCLEOTIDE SEQUENCE [LARGE SCALE GENOMIC DNA]</scope>
</reference>
<organism evidence="1 2">
    <name type="scientific">Streptomyces phage Yaboi</name>
    <dbReference type="NCBI Taxonomy" id="2301621"/>
    <lineage>
        <taxon>Viruses</taxon>
        <taxon>Duplodnaviria</taxon>
        <taxon>Heunggongvirae</taxon>
        <taxon>Uroviricota</taxon>
        <taxon>Caudoviricetes</taxon>
        <taxon>Stanwilliamsviridae</taxon>
        <taxon>Boydwoodruffvirinae</taxon>
        <taxon>Karimacvirus</taxon>
        <taxon>Karimacvirus yaboi</taxon>
        <taxon>Streptomyces virus Yaboi</taxon>
    </lineage>
</organism>
<dbReference type="EMBL" id="MH727564">
    <property type="protein sequence ID" value="AYB71049.1"/>
    <property type="molecule type" value="Genomic_DNA"/>
</dbReference>
<dbReference type="Proteomes" id="UP000271820">
    <property type="component" value="Segment"/>
</dbReference>
<gene>
    <name evidence="1" type="primary">257</name>
    <name evidence="1" type="ORF">SEA_YABOI_257</name>
</gene>
<keyword evidence="2" id="KW-1185">Reference proteome</keyword>
<dbReference type="GeneID" id="55611618"/>
<dbReference type="KEGG" id="vg:55611618"/>
<evidence type="ECO:0000313" key="1">
    <source>
        <dbReference type="EMBL" id="AYB71049.1"/>
    </source>
</evidence>
<name>A0A385UKI9_9CAUD</name>
<proteinExistence type="predicted"/>
<dbReference type="RefSeq" id="YP_009841348.1">
    <property type="nucleotide sequence ID" value="NC_048730.1"/>
</dbReference>
<evidence type="ECO:0000313" key="2">
    <source>
        <dbReference type="Proteomes" id="UP000271820"/>
    </source>
</evidence>
<sequence length="143" mass="16701">MPEFEENDWELAGYATEADFQLDQADWERVAESFARMTESFARIQAAVQDAQLSINSFRGDDMAVDIRRSEYPMTDGYGTYWYDPSGMHSNEPGECFMCKKLTNRIDIDFHGYFCDSDECNEQIRIDLERANSEDRNRTEDDQ</sequence>